<dbReference type="AlphaFoldDB" id="A0AAV0PE30"/>
<accession>A0AAV0PE30</accession>
<dbReference type="SUPFAM" id="SSF81383">
    <property type="entry name" value="F-box domain"/>
    <property type="match status" value="1"/>
</dbReference>
<sequence>MTISKLVDDLLVEILIRSFPNPSSACRSQSVCKRWKAVISSPRFNRRFVSHHQSTNNEPKPPVLVATNDPESVVRGFVPTPSINRVGGPEHFTVWDSSFDDLLLCGFAEAGGIRSHHEIFRSYLLCNPFTKQWAALPLAPERPVGYEKLVVSLACQRRSSGGSVSNYIDLDYRFRVVCTYQHVNSIKLDVFCSETGEWTKEALVLDGVLRYQRTNVVSCNGVVFLPYRRAQKNEVYYEPFIAAIDPFRLLDAPPTSIDVTTPLSGGKRWWNISVSKGALHMIVCEDGTGPKGARIVLSVWRLDEEDDGTMIWRKVCDGPVKLGNYRLQGLCFVAALHPQKPEVVFFNHWASDPECGQLSCNLGTGGEMEFVAELQVFPGWRMFQLQPKISGWDTPILKYQVMYDGSYSCWAQSKRR</sequence>
<dbReference type="PANTHER" id="PTHR35546:SF128">
    <property type="entry name" value="F-BOX ASSOCIATED DOMAIN-CONTAINING PROTEIN"/>
    <property type="match status" value="1"/>
</dbReference>
<dbReference type="InterPro" id="IPR055290">
    <property type="entry name" value="At3g26010-like"/>
</dbReference>
<evidence type="ECO:0000313" key="2">
    <source>
        <dbReference type="EMBL" id="CAI0469299.1"/>
    </source>
</evidence>
<keyword evidence="3" id="KW-1185">Reference proteome</keyword>
<dbReference type="PANTHER" id="PTHR35546">
    <property type="entry name" value="F-BOX PROTEIN INTERACTION DOMAIN PROTEIN-RELATED"/>
    <property type="match status" value="1"/>
</dbReference>
<reference evidence="2" key="1">
    <citation type="submission" date="2022-08" db="EMBL/GenBank/DDBJ databases">
        <authorList>
            <person name="Gutierrez-Valencia J."/>
        </authorList>
    </citation>
    <scope>NUCLEOTIDE SEQUENCE</scope>
</reference>
<dbReference type="Pfam" id="PF24750">
    <property type="entry name" value="b-prop_At3g26010-like"/>
    <property type="match status" value="1"/>
</dbReference>
<organism evidence="2 3">
    <name type="scientific">Linum tenue</name>
    <dbReference type="NCBI Taxonomy" id="586396"/>
    <lineage>
        <taxon>Eukaryota</taxon>
        <taxon>Viridiplantae</taxon>
        <taxon>Streptophyta</taxon>
        <taxon>Embryophyta</taxon>
        <taxon>Tracheophyta</taxon>
        <taxon>Spermatophyta</taxon>
        <taxon>Magnoliopsida</taxon>
        <taxon>eudicotyledons</taxon>
        <taxon>Gunneridae</taxon>
        <taxon>Pentapetalae</taxon>
        <taxon>rosids</taxon>
        <taxon>fabids</taxon>
        <taxon>Malpighiales</taxon>
        <taxon>Linaceae</taxon>
        <taxon>Linum</taxon>
    </lineage>
</organism>
<dbReference type="Proteomes" id="UP001154282">
    <property type="component" value="Unassembled WGS sequence"/>
</dbReference>
<evidence type="ECO:0000259" key="1">
    <source>
        <dbReference type="Pfam" id="PF24750"/>
    </source>
</evidence>
<proteinExistence type="predicted"/>
<protein>
    <recommendedName>
        <fullName evidence="1">F-box protein At3g26010-like beta-propeller domain-containing protein</fullName>
    </recommendedName>
</protein>
<evidence type="ECO:0000313" key="3">
    <source>
        <dbReference type="Proteomes" id="UP001154282"/>
    </source>
</evidence>
<dbReference type="InterPro" id="IPR036047">
    <property type="entry name" value="F-box-like_dom_sf"/>
</dbReference>
<dbReference type="Gene3D" id="1.20.1280.50">
    <property type="match status" value="1"/>
</dbReference>
<dbReference type="InterPro" id="IPR056592">
    <property type="entry name" value="Beta-prop_At3g26010-like"/>
</dbReference>
<dbReference type="EMBL" id="CAMGYJ010000008">
    <property type="protein sequence ID" value="CAI0469299.1"/>
    <property type="molecule type" value="Genomic_DNA"/>
</dbReference>
<gene>
    <name evidence="2" type="ORF">LITE_LOCUS38122</name>
</gene>
<name>A0AAV0PE30_9ROSI</name>
<feature type="domain" description="F-box protein At3g26010-like beta-propeller" evidence="1">
    <location>
        <begin position="123"/>
        <end position="364"/>
    </location>
</feature>
<comment type="caution">
    <text evidence="2">The sequence shown here is derived from an EMBL/GenBank/DDBJ whole genome shotgun (WGS) entry which is preliminary data.</text>
</comment>